<dbReference type="InterPro" id="IPR006015">
    <property type="entry name" value="Universal_stress_UspA"/>
</dbReference>
<evidence type="ECO:0000259" key="3">
    <source>
        <dbReference type="Pfam" id="PF00582"/>
    </source>
</evidence>
<evidence type="ECO:0000313" key="5">
    <source>
        <dbReference type="Proteomes" id="UP000494174"/>
    </source>
</evidence>
<name>A0A6P2J932_BURL3</name>
<dbReference type="InterPro" id="IPR006016">
    <property type="entry name" value="UspA"/>
</dbReference>
<evidence type="ECO:0000256" key="1">
    <source>
        <dbReference type="ARBA" id="ARBA00008791"/>
    </source>
</evidence>
<dbReference type="PIRSF" id="PIRSF006276">
    <property type="entry name" value="UspA"/>
    <property type="match status" value="1"/>
</dbReference>
<dbReference type="GO" id="GO:0005737">
    <property type="term" value="C:cytoplasm"/>
    <property type="evidence" value="ECO:0007669"/>
    <property type="project" value="UniProtKB-SubCell"/>
</dbReference>
<evidence type="ECO:0000313" key="4">
    <source>
        <dbReference type="EMBL" id="VWB53801.1"/>
    </source>
</evidence>
<dbReference type="PRINTS" id="PR01438">
    <property type="entry name" value="UNVRSLSTRESS"/>
</dbReference>
<dbReference type="EMBL" id="CABVPU010000007">
    <property type="protein sequence ID" value="VWB53801.1"/>
    <property type="molecule type" value="Genomic_DNA"/>
</dbReference>
<organism evidence="4 5">
    <name type="scientific">Burkholderia lata (strain ATCC 17760 / DSM 23089 / LMG 22485 / NCIMB 9086 / R18194 / 383)</name>
    <dbReference type="NCBI Taxonomy" id="482957"/>
    <lineage>
        <taxon>Bacteria</taxon>
        <taxon>Pseudomonadati</taxon>
        <taxon>Pseudomonadota</taxon>
        <taxon>Betaproteobacteria</taxon>
        <taxon>Burkholderiales</taxon>
        <taxon>Burkholderiaceae</taxon>
        <taxon>Burkholderia</taxon>
        <taxon>Burkholderia cepacia complex</taxon>
    </lineage>
</organism>
<dbReference type="PANTHER" id="PTHR46268:SF6">
    <property type="entry name" value="UNIVERSAL STRESS PROTEIN UP12"/>
    <property type="match status" value="1"/>
</dbReference>
<feature type="domain" description="UspA" evidence="3">
    <location>
        <begin position="1"/>
        <end position="145"/>
    </location>
</feature>
<dbReference type="SUPFAM" id="SSF52402">
    <property type="entry name" value="Adenine nucleotide alpha hydrolases-like"/>
    <property type="match status" value="1"/>
</dbReference>
<dbReference type="RefSeq" id="WP_174968683.1">
    <property type="nucleotide sequence ID" value="NZ_CABVPS010000005.1"/>
</dbReference>
<dbReference type="Pfam" id="PF00582">
    <property type="entry name" value="Usp"/>
    <property type="match status" value="1"/>
</dbReference>
<dbReference type="AlphaFoldDB" id="A0A6P2J932"/>
<protein>
    <recommendedName>
        <fullName evidence="2">Universal stress protein</fullName>
    </recommendedName>
</protein>
<dbReference type="Proteomes" id="UP000494174">
    <property type="component" value="Unassembled WGS sequence"/>
</dbReference>
<evidence type="ECO:0000256" key="2">
    <source>
        <dbReference type="PIRNR" id="PIRNR006276"/>
    </source>
</evidence>
<dbReference type="InterPro" id="IPR014729">
    <property type="entry name" value="Rossmann-like_a/b/a_fold"/>
</dbReference>
<comment type="similarity">
    <text evidence="1 2">Belongs to the universal stress protein A family.</text>
</comment>
<sequence length="161" mass="17153">MYTNIMVAVDGSPSSQRALDEGLKVARTCGARLFAVFVVDTSLLITYSGRMDPDALMDEIRRDGTSVLRHADRAIAHAAVNGETELVETEIGQDIAERLQRYVADRSIDLAVVGTHGRRGVRRLFLGSVAERFLRGSSCPVLLVRGSDAAPAAAAPAAAAT</sequence>
<accession>A0A6P2J932</accession>
<proteinExistence type="inferred from homology"/>
<gene>
    <name evidence="4" type="ORF">BLA15945_02511</name>
</gene>
<comment type="subcellular location">
    <subcellularLocation>
        <location evidence="2">Cytoplasm</location>
    </subcellularLocation>
</comment>
<keyword evidence="2" id="KW-0963">Cytoplasm</keyword>
<reference evidence="4 5" key="1">
    <citation type="submission" date="2019-09" db="EMBL/GenBank/DDBJ databases">
        <authorList>
            <person name="Depoorter E."/>
        </authorList>
    </citation>
    <scope>NUCLEOTIDE SEQUENCE [LARGE SCALE GENOMIC DNA]</scope>
    <source>
        <strain evidence="4">R-15945</strain>
    </source>
</reference>
<dbReference type="Gene3D" id="3.40.50.620">
    <property type="entry name" value="HUPs"/>
    <property type="match status" value="1"/>
</dbReference>
<dbReference type="PANTHER" id="PTHR46268">
    <property type="entry name" value="STRESS RESPONSE PROTEIN NHAX"/>
    <property type="match status" value="1"/>
</dbReference>
<dbReference type="CDD" id="cd00293">
    <property type="entry name" value="USP-like"/>
    <property type="match status" value="1"/>
</dbReference>